<sequence>MERRIGTVSRGLRGPIIKEGDDLKKIAVDTLMACIDNGDFEIGTKDVFAVTESILARAQANYATTDQLAADVKAKLGGETVGVVFPILSRNRFAICLRGMAKGAKKIVLMLSYPSDEVGNHLLDIDLLDEKGIDPYKDVLTQEEFEGLFGKSKHTFTDIDYVNYYKELIEEEGAEAQIIFANDPRKILDYTDKVICADIHTRARTKRLVKAAGGDVVLGMDDLLTAPVNGSGYNPDYGILGSNKATEDTIKLFPINCQEFVDGVQAEVKARTGKTIEVMVYGDGAFKDPVGKIWELADPVVSPGFTSGLVGQPNELKLKYLADNDFGHLRGDELKAAIEGAIKEKDANLVGQMVTEGTTPRRLTDLLGSLCDLTSGSGDKGTPFIYIQGYFDNYTD</sequence>
<dbReference type="AlphaFoldDB" id="A0A9D1I4J7"/>
<dbReference type="Gene3D" id="3.30.1330.100">
    <property type="entry name" value="CofE-like"/>
    <property type="match status" value="1"/>
</dbReference>
<dbReference type="GO" id="GO:0016874">
    <property type="term" value="F:ligase activity"/>
    <property type="evidence" value="ECO:0007669"/>
    <property type="project" value="UniProtKB-KW"/>
</dbReference>
<comment type="caution">
    <text evidence="2">The sequence shown here is derived from an EMBL/GenBank/DDBJ whole genome shotgun (WGS) entry which is preliminary data.</text>
</comment>
<dbReference type="InterPro" id="IPR002847">
    <property type="entry name" value="F420-0_gamma-glut_ligase-dom"/>
</dbReference>
<keyword evidence="2" id="KW-0436">Ligase</keyword>
<protein>
    <submittedName>
        <fullName evidence="2">Coenzyme F420-0:L-glutamate ligase</fullName>
    </submittedName>
</protein>
<reference evidence="2" key="2">
    <citation type="journal article" date="2021" name="PeerJ">
        <title>Extensive microbial diversity within the chicken gut microbiome revealed by metagenomics and culture.</title>
        <authorList>
            <person name="Gilroy R."/>
            <person name="Ravi A."/>
            <person name="Getino M."/>
            <person name="Pursley I."/>
            <person name="Horton D.L."/>
            <person name="Alikhan N.F."/>
            <person name="Baker D."/>
            <person name="Gharbi K."/>
            <person name="Hall N."/>
            <person name="Watson M."/>
            <person name="Adriaenssens E.M."/>
            <person name="Foster-Nyarko E."/>
            <person name="Jarju S."/>
            <person name="Secka A."/>
            <person name="Antonio M."/>
            <person name="Oren A."/>
            <person name="Chaudhuri R.R."/>
            <person name="La Ragione R."/>
            <person name="Hildebrand F."/>
            <person name="Pallen M.J."/>
        </authorList>
    </citation>
    <scope>NUCLEOTIDE SEQUENCE</scope>
    <source>
        <strain evidence="2">11300</strain>
    </source>
</reference>
<evidence type="ECO:0000313" key="2">
    <source>
        <dbReference type="EMBL" id="HIU28016.1"/>
    </source>
</evidence>
<gene>
    <name evidence="2" type="ORF">IAD16_06545</name>
</gene>
<evidence type="ECO:0000259" key="1">
    <source>
        <dbReference type="Pfam" id="PF01996"/>
    </source>
</evidence>
<accession>A0A9D1I4J7</accession>
<dbReference type="Pfam" id="PF01996">
    <property type="entry name" value="F420_ligase"/>
    <property type="match status" value="1"/>
</dbReference>
<evidence type="ECO:0000313" key="3">
    <source>
        <dbReference type="Proteomes" id="UP000824091"/>
    </source>
</evidence>
<organism evidence="2 3">
    <name type="scientific">Candidatus Fimisoma avicola</name>
    <dbReference type="NCBI Taxonomy" id="2840826"/>
    <lineage>
        <taxon>Bacteria</taxon>
        <taxon>Bacillati</taxon>
        <taxon>Bacillota</taxon>
        <taxon>Clostridia</taxon>
        <taxon>Eubacteriales</taxon>
        <taxon>Candidatus Fimisoma</taxon>
    </lineage>
</organism>
<dbReference type="Proteomes" id="UP000824091">
    <property type="component" value="Unassembled WGS sequence"/>
</dbReference>
<feature type="domain" description="Coenzyme F420:L-glutamate ligase-like" evidence="1">
    <location>
        <begin position="11"/>
        <end position="389"/>
    </location>
</feature>
<reference evidence="2" key="1">
    <citation type="submission" date="2020-10" db="EMBL/GenBank/DDBJ databases">
        <authorList>
            <person name="Gilroy R."/>
        </authorList>
    </citation>
    <scope>NUCLEOTIDE SEQUENCE</scope>
    <source>
        <strain evidence="2">11300</strain>
    </source>
</reference>
<dbReference type="SUPFAM" id="SSF144010">
    <property type="entry name" value="CofE-like"/>
    <property type="match status" value="1"/>
</dbReference>
<dbReference type="EMBL" id="DVMO01000096">
    <property type="protein sequence ID" value="HIU28016.1"/>
    <property type="molecule type" value="Genomic_DNA"/>
</dbReference>
<proteinExistence type="predicted"/>
<name>A0A9D1I4J7_9FIRM</name>